<evidence type="ECO:0000259" key="2">
    <source>
        <dbReference type="PROSITE" id="PS50086"/>
    </source>
</evidence>
<dbReference type="Proteomes" id="UP000325113">
    <property type="component" value="Unassembled WGS sequence"/>
</dbReference>
<name>A0A5A8EEV4_CAFRO</name>
<dbReference type="EMBL" id="VLTM01000005">
    <property type="protein sequence ID" value="KAA0167428.1"/>
    <property type="molecule type" value="Genomic_DNA"/>
</dbReference>
<dbReference type="InterPro" id="IPR035969">
    <property type="entry name" value="Rab-GAP_TBC_sf"/>
</dbReference>
<reference evidence="6 7" key="1">
    <citation type="submission" date="2019-07" db="EMBL/GenBank/DDBJ databases">
        <title>Genomes of Cafeteria roenbergensis.</title>
        <authorList>
            <person name="Fischer M.G."/>
            <person name="Hackl T."/>
            <person name="Roman M."/>
        </authorList>
    </citation>
    <scope>NUCLEOTIDE SEQUENCE [LARGE SCALE GENOMIC DNA]</scope>
    <source>
        <strain evidence="3 8">Cflag</strain>
        <strain evidence="5 6">E4-10P</strain>
        <strain evidence="4 7">RCC970-E3</strain>
    </source>
</reference>
<feature type="domain" description="Rab-GAP TBC" evidence="2">
    <location>
        <begin position="141"/>
        <end position="369"/>
    </location>
</feature>
<dbReference type="Gene3D" id="1.10.10.750">
    <property type="entry name" value="Ypt/Rab-GAP domain of gyp1p, domain 1"/>
    <property type="match status" value="1"/>
</dbReference>
<proteinExistence type="predicted"/>
<dbReference type="PROSITE" id="PS50086">
    <property type="entry name" value="TBC_RABGAP"/>
    <property type="match status" value="1"/>
</dbReference>
<dbReference type="EMBL" id="VLTO01000010">
    <property type="protein sequence ID" value="KAA0176089.1"/>
    <property type="molecule type" value="Genomic_DNA"/>
</dbReference>
<dbReference type="Gene3D" id="1.10.472.80">
    <property type="entry name" value="Ypt/Rab-GAP domain of gyp1p, domain 3"/>
    <property type="match status" value="1"/>
</dbReference>
<dbReference type="PANTHER" id="PTHR22957">
    <property type="entry name" value="TBC1 DOMAIN FAMILY MEMBER GTPASE-ACTIVATING PROTEIN"/>
    <property type="match status" value="1"/>
</dbReference>
<evidence type="ECO:0000313" key="4">
    <source>
        <dbReference type="EMBL" id="KAA0172346.1"/>
    </source>
</evidence>
<evidence type="ECO:0000256" key="1">
    <source>
        <dbReference type="SAM" id="MobiDB-lite"/>
    </source>
</evidence>
<dbReference type="Pfam" id="PF00566">
    <property type="entry name" value="RabGAP-TBC"/>
    <property type="match status" value="1"/>
</dbReference>
<dbReference type="InterPro" id="IPR000195">
    <property type="entry name" value="Rab-GAP-TBC_dom"/>
</dbReference>
<dbReference type="EMBL" id="VLTL01000001">
    <property type="protein sequence ID" value="KAA0172346.1"/>
    <property type="molecule type" value="Genomic_DNA"/>
</dbReference>
<dbReference type="PANTHER" id="PTHR22957:SF26">
    <property type="entry name" value="LD44506P"/>
    <property type="match status" value="1"/>
</dbReference>
<sequence length="448" mass="48585">MAAVPGVVRAAASVPGASAADDGAPLSAETAPARAAERVSPVGSSDDGESGGDDATPREDAAGPVAVVREPDAAAASAVASSGSSASRAGRAADAPLTAPVIDADFDDERALSPARRRHFERCLSAERVEVSELRRLSWSGVPHRFRARTWQHLLGYRPAESSSVASTLARRRAEYREDSRRHFRAKSGSGVWRTESEQRILRQVLVDVPRTLPSTPLIHTPAVQRALERLLFLWAVRHPASGYVQGMNDIAAPLLLVFLAHHAGAGCKDTSAVPKAALLAAEADVFHCLTRLLDGLQDHYTPDQPGIQRVLHRLRELLLRIDRPLVEHIEAQGFTLMQLVFPWINCLLLRELPLGLALRLWDTYFAEGGGEGGAGAGGDGFEHFHTYVCAAILAHFSAELREREKTDMVEFVQSLPTRSWRTRDLEATVAQAYIYKSSFEGAEGHLA</sequence>
<dbReference type="SUPFAM" id="SSF47923">
    <property type="entry name" value="Ypt/Rab-GAP domain of gyp1p"/>
    <property type="match status" value="2"/>
</dbReference>
<dbReference type="OrthoDB" id="26371at2759"/>
<feature type="region of interest" description="Disordered" evidence="1">
    <location>
        <begin position="1"/>
        <end position="60"/>
    </location>
</feature>
<dbReference type="Proteomes" id="UP000322899">
    <property type="component" value="Unassembled WGS sequence"/>
</dbReference>
<evidence type="ECO:0000313" key="3">
    <source>
        <dbReference type="EMBL" id="KAA0167428.1"/>
    </source>
</evidence>
<evidence type="ECO:0000313" key="6">
    <source>
        <dbReference type="Proteomes" id="UP000322899"/>
    </source>
</evidence>
<protein>
    <recommendedName>
        <fullName evidence="2">Rab-GAP TBC domain-containing protein</fullName>
    </recommendedName>
</protein>
<dbReference type="AlphaFoldDB" id="A0A5A8EEV4"/>
<dbReference type="GO" id="GO:0005096">
    <property type="term" value="F:GTPase activator activity"/>
    <property type="evidence" value="ECO:0007669"/>
    <property type="project" value="TreeGrafter"/>
</dbReference>
<organism evidence="5 6">
    <name type="scientific">Cafeteria roenbergensis</name>
    <name type="common">Marine flagellate</name>
    <dbReference type="NCBI Taxonomy" id="33653"/>
    <lineage>
        <taxon>Eukaryota</taxon>
        <taxon>Sar</taxon>
        <taxon>Stramenopiles</taxon>
        <taxon>Bigyra</taxon>
        <taxon>Opalozoa</taxon>
        <taxon>Bicosoecida</taxon>
        <taxon>Cafeteriaceae</taxon>
        <taxon>Cafeteria</taxon>
    </lineage>
</organism>
<accession>A0A5A8EEV4</accession>
<evidence type="ECO:0000313" key="7">
    <source>
        <dbReference type="Proteomes" id="UP000324907"/>
    </source>
</evidence>
<feature type="compositionally biased region" description="Low complexity" evidence="1">
    <location>
        <begin position="1"/>
        <end position="28"/>
    </location>
</feature>
<gene>
    <name evidence="5" type="ORF">FNF27_02478</name>
    <name evidence="4" type="ORF">FNF28_00031</name>
    <name evidence="3" type="ORF">FNF31_00869</name>
</gene>
<evidence type="ECO:0000313" key="5">
    <source>
        <dbReference type="EMBL" id="KAA0176089.1"/>
    </source>
</evidence>
<dbReference type="Gene3D" id="1.10.8.270">
    <property type="entry name" value="putative rabgap domain of human tbc1 domain family member 14 like domains"/>
    <property type="match status" value="1"/>
</dbReference>
<dbReference type="Proteomes" id="UP000324907">
    <property type="component" value="Unassembled WGS sequence"/>
</dbReference>
<evidence type="ECO:0000313" key="8">
    <source>
        <dbReference type="Proteomes" id="UP000325113"/>
    </source>
</evidence>
<comment type="caution">
    <text evidence="5">The sequence shown here is derived from an EMBL/GenBank/DDBJ whole genome shotgun (WGS) entry which is preliminary data.</text>
</comment>
<dbReference type="SMART" id="SM00164">
    <property type="entry name" value="TBC"/>
    <property type="match status" value="1"/>
</dbReference>